<dbReference type="GO" id="GO:0051087">
    <property type="term" value="F:protein-folding chaperone binding"/>
    <property type="evidence" value="ECO:0007669"/>
    <property type="project" value="InterPro"/>
</dbReference>
<dbReference type="Pfam" id="PF01025">
    <property type="entry name" value="GrpE"/>
    <property type="match status" value="1"/>
</dbReference>
<proteinExistence type="inferred from homology"/>
<evidence type="ECO:0000313" key="15">
    <source>
        <dbReference type="Proteomes" id="UP000190951"/>
    </source>
</evidence>
<organism evidence="14 15">
    <name type="scientific">Clostridium felsineum</name>
    <dbReference type="NCBI Taxonomy" id="36839"/>
    <lineage>
        <taxon>Bacteria</taxon>
        <taxon>Bacillati</taxon>
        <taxon>Bacillota</taxon>
        <taxon>Clostridia</taxon>
        <taxon>Eubacteriales</taxon>
        <taxon>Clostridiaceae</taxon>
        <taxon>Clostridium</taxon>
    </lineage>
</organism>
<evidence type="ECO:0000256" key="3">
    <source>
        <dbReference type="ARBA" id="ARBA00011738"/>
    </source>
</evidence>
<dbReference type="Gene3D" id="2.30.22.10">
    <property type="entry name" value="Head domain of nucleotide exchange factor GrpE"/>
    <property type="match status" value="1"/>
</dbReference>
<dbReference type="PROSITE" id="PS01071">
    <property type="entry name" value="GRPE"/>
    <property type="match status" value="1"/>
</dbReference>
<dbReference type="GO" id="GO:0000774">
    <property type="term" value="F:adenyl-nucleotide exchange factor activity"/>
    <property type="evidence" value="ECO:0007669"/>
    <property type="project" value="InterPro"/>
</dbReference>
<comment type="similarity">
    <text evidence="2 10 12">Belongs to the GrpE family.</text>
</comment>
<keyword evidence="15" id="KW-1185">Reference proteome</keyword>
<evidence type="ECO:0000256" key="8">
    <source>
        <dbReference type="ARBA" id="ARBA00072274"/>
    </source>
</evidence>
<dbReference type="GO" id="GO:0006457">
    <property type="term" value="P:protein folding"/>
    <property type="evidence" value="ECO:0007669"/>
    <property type="project" value="InterPro"/>
</dbReference>
<dbReference type="GO" id="GO:0051082">
    <property type="term" value="F:unfolded protein binding"/>
    <property type="evidence" value="ECO:0007669"/>
    <property type="project" value="TreeGrafter"/>
</dbReference>
<dbReference type="PRINTS" id="PR00773">
    <property type="entry name" value="GRPEPROTEIN"/>
</dbReference>
<feature type="compositionally biased region" description="Basic and acidic residues" evidence="13">
    <location>
        <begin position="1"/>
        <end position="15"/>
    </location>
</feature>
<dbReference type="FunFam" id="2.30.22.10:FF:000001">
    <property type="entry name" value="Protein GrpE"/>
    <property type="match status" value="1"/>
</dbReference>
<protein>
    <recommendedName>
        <fullName evidence="8 10">Protein GrpE</fullName>
    </recommendedName>
    <alternativeName>
        <fullName evidence="9 10">HSP-70 cofactor</fullName>
    </alternativeName>
</protein>
<reference evidence="14 15" key="1">
    <citation type="submission" date="2022-04" db="EMBL/GenBank/DDBJ databases">
        <title>Genome sequence of C. roseum typestrain.</title>
        <authorList>
            <person name="Poehlein A."/>
            <person name="Schoch T."/>
            <person name="Duerre P."/>
            <person name="Daniel R."/>
        </authorList>
    </citation>
    <scope>NUCLEOTIDE SEQUENCE [LARGE SCALE GENOMIC DNA]</scope>
    <source>
        <strain evidence="14 15">DSM 7320</strain>
    </source>
</reference>
<dbReference type="Proteomes" id="UP000190951">
    <property type="component" value="Chromosome"/>
</dbReference>
<dbReference type="InterPro" id="IPR000740">
    <property type="entry name" value="GrpE"/>
</dbReference>
<accession>A0A1S8MAV1</accession>
<dbReference type="STRING" id="84029.CROST_14640"/>
<evidence type="ECO:0000256" key="1">
    <source>
        <dbReference type="ARBA" id="ARBA00004496"/>
    </source>
</evidence>
<evidence type="ECO:0000256" key="2">
    <source>
        <dbReference type="ARBA" id="ARBA00009054"/>
    </source>
</evidence>
<comment type="function">
    <text evidence="7 10 11">Participates actively in the response to hyperosmotic and heat shock by preventing the aggregation of stress-denatured proteins, in association with DnaK and GrpE. It is the nucleotide exchange factor for DnaK and may function as a thermosensor. Unfolded proteins bind initially to DnaJ; upon interaction with the DnaJ-bound protein, DnaK hydrolyzes its bound ATP, resulting in the formation of a stable complex. GrpE releases ADP from DnaK; ATP binding to DnaK triggers the release of the substrate protein, thus completing the reaction cycle. Several rounds of ATP-dependent interactions between DnaJ, DnaK and GrpE are required for fully efficient folding.</text>
</comment>
<evidence type="ECO:0000256" key="11">
    <source>
        <dbReference type="RuleBase" id="RU000639"/>
    </source>
</evidence>
<keyword evidence="4 10" id="KW-0963">Cytoplasm</keyword>
<dbReference type="SUPFAM" id="SSF51064">
    <property type="entry name" value="Head domain of nucleotide exchange factor GrpE"/>
    <property type="match status" value="1"/>
</dbReference>
<evidence type="ECO:0000256" key="6">
    <source>
        <dbReference type="ARBA" id="ARBA00023186"/>
    </source>
</evidence>
<dbReference type="PANTHER" id="PTHR21237:SF23">
    <property type="entry name" value="GRPE PROTEIN HOMOLOG, MITOCHONDRIAL"/>
    <property type="match status" value="1"/>
</dbReference>
<dbReference type="RefSeq" id="WP_077833431.1">
    <property type="nucleotide sequence ID" value="NZ_CP096983.1"/>
</dbReference>
<evidence type="ECO:0000256" key="13">
    <source>
        <dbReference type="SAM" id="MobiDB-lite"/>
    </source>
</evidence>
<name>A0A1S8MAV1_9CLOT</name>
<dbReference type="GO" id="GO:0005737">
    <property type="term" value="C:cytoplasm"/>
    <property type="evidence" value="ECO:0007669"/>
    <property type="project" value="UniProtKB-SubCell"/>
</dbReference>
<evidence type="ECO:0000256" key="9">
    <source>
        <dbReference type="ARBA" id="ARBA00076414"/>
    </source>
</evidence>
<dbReference type="KEGG" id="crw:CROST_018420"/>
<evidence type="ECO:0000256" key="7">
    <source>
        <dbReference type="ARBA" id="ARBA00053401"/>
    </source>
</evidence>
<feature type="compositionally biased region" description="Basic and acidic residues" evidence="13">
    <location>
        <begin position="26"/>
        <end position="45"/>
    </location>
</feature>
<dbReference type="CDD" id="cd00446">
    <property type="entry name" value="GrpE"/>
    <property type="match status" value="1"/>
</dbReference>
<evidence type="ECO:0000256" key="5">
    <source>
        <dbReference type="ARBA" id="ARBA00023016"/>
    </source>
</evidence>
<evidence type="ECO:0000256" key="10">
    <source>
        <dbReference type="HAMAP-Rule" id="MF_01151"/>
    </source>
</evidence>
<dbReference type="NCBIfam" id="NF010757">
    <property type="entry name" value="PRK14160.1"/>
    <property type="match status" value="1"/>
</dbReference>
<comment type="subunit">
    <text evidence="3 10">Homodimer.</text>
</comment>
<dbReference type="InterPro" id="IPR009012">
    <property type="entry name" value="GrpE_head"/>
</dbReference>
<feature type="region of interest" description="Disordered" evidence="13">
    <location>
        <begin position="1"/>
        <end position="45"/>
    </location>
</feature>
<dbReference type="InterPro" id="IPR013805">
    <property type="entry name" value="GrpE_CC"/>
</dbReference>
<dbReference type="HAMAP" id="MF_01151">
    <property type="entry name" value="GrpE"/>
    <property type="match status" value="1"/>
</dbReference>
<comment type="subcellular location">
    <subcellularLocation>
        <location evidence="1 10">Cytoplasm</location>
    </subcellularLocation>
</comment>
<dbReference type="Gene3D" id="3.90.20.20">
    <property type="match status" value="1"/>
</dbReference>
<evidence type="ECO:0000256" key="4">
    <source>
        <dbReference type="ARBA" id="ARBA00022490"/>
    </source>
</evidence>
<keyword evidence="5 10" id="KW-0346">Stress response</keyword>
<evidence type="ECO:0000313" key="14">
    <source>
        <dbReference type="EMBL" id="URZ11125.1"/>
    </source>
</evidence>
<evidence type="ECO:0000256" key="12">
    <source>
        <dbReference type="RuleBase" id="RU004478"/>
    </source>
</evidence>
<dbReference type="EMBL" id="CP096983">
    <property type="protein sequence ID" value="URZ11125.1"/>
    <property type="molecule type" value="Genomic_DNA"/>
</dbReference>
<dbReference type="GO" id="GO:0042803">
    <property type="term" value="F:protein homodimerization activity"/>
    <property type="evidence" value="ECO:0007669"/>
    <property type="project" value="InterPro"/>
</dbReference>
<keyword evidence="6 10" id="KW-0143">Chaperone</keyword>
<gene>
    <name evidence="14" type="primary">grpE_2</name>
    <name evidence="10" type="synonym">grpE</name>
    <name evidence="14" type="ORF">CROST_018420</name>
</gene>
<dbReference type="PANTHER" id="PTHR21237">
    <property type="entry name" value="GRPE PROTEIN"/>
    <property type="match status" value="1"/>
</dbReference>
<dbReference type="NCBIfam" id="NF010738">
    <property type="entry name" value="PRK14140.1"/>
    <property type="match status" value="1"/>
</dbReference>
<dbReference type="AlphaFoldDB" id="A0A1S8MAV1"/>
<sequence length="202" mass="23126">MQEKNNEDLTMKEENVSNEEANASNEDTKVVEEESSDKELKDLKAAKEKLDKENLKLKDENEKLKNELDTVKDRLLRLSAEYENYRNRTAKEKEGIYTDACSDVINEMLPTLDNLERAAATEGSLDDIKKGVEMVEKQFKNSLSKLGIEEIPGEGEFDPNFHNAVMHIEDENYGENEIVEVLQKGYKRGDKVLRHSMVKVAN</sequence>
<dbReference type="SUPFAM" id="SSF58014">
    <property type="entry name" value="Coiled-coil domain of nucleotide exchange factor GrpE"/>
    <property type="match status" value="1"/>
</dbReference>